<feature type="region of interest" description="Disordered" evidence="6">
    <location>
        <begin position="203"/>
        <end position="225"/>
    </location>
</feature>
<sequence length="974" mass="102055">MDLNNSVLLSRNGEFSKHDHFGDTTLSLNCLGYGLSSSTRFRSTESNSKVDFSTGPDDGCKLVLGLGPTPTAYSDDYYSVGADKTKGAAATAMAPQMLPESDSILKLGLSGDTKETFSGLDYSLSESNMNSNLLNQVLDDDERFLVPVVDEGSTSAKKSGGYMPSLLLAPRMDGRKNSMQTDEFVFGANSTHQMQLSHEPSATTDFSVGDVSEQGTTATSLDHRTSNPKKCKFLGCSKGARGATGLCIGHGGGQRCQKPGCNKGAESRTAYCKAHGGGRRCQHLGCTKSAEGKTDYCIAHGGGRRCGFLGGCTKAARGKSGLCIRHGGGKRCRVEGCTRSAEGQAGLCISHGGGRRCQQGGCNKGAQGSTMFCKAHGGGKRCIFAGCTKGAEGSTPLCKGHGGGKRCLFDGGGICPKSVHGGTNFCVAHGGGKRCVVPGCTKSARGRTDCCVRHGGGKRCKFENCGKSAQGSTDFCKAHGGGKRCTWGEGKCEKFARGKSGLCAAHSSMVQEREAHKNGLLGPGLFRGLVSAASTAGSSMDNDYSSSGISAVSDCLDSLEKPSKRQHLIPPQVLVPLSMKSSTSYPNLSGAEKQGGEPRNGYGTGIGSSNGIKSFEYMVPEGRVHGGGLMSLFGGSLKNNRLLVIFSSSVMDSGNRIGKMKSLNDALSPIDGQLLLDTESQLVKYLRGSGSTITSSGGSSSSGGGGSSKRSSVGSNSSRISSSGSRSFTPLSAIENVTSPSVIEQDDVLVIDGVLLSSADSNSGAKSSSPSPGSKTELCMAWEDLGYCRYRSSCQFAHGKEELRPTHSSVKNKAEVQTFKAYSTRSSPLVSKSYFLPAAVTARQAPSLIIPKPPIMSPTVSNKTASSSKNTTPTPTSDHFRSRTPIPTIPKYPYRSPTPPTPEIKPVDSKMLNSSSSSSISSSFWSPRDDGIDDTLPTISSPSREEVDAYIHKALYAPTARKRLPVFAELFPEL</sequence>
<feature type="region of interest" description="Disordered" evidence="6">
    <location>
        <begin position="853"/>
        <end position="940"/>
    </location>
</feature>
<protein>
    <recommendedName>
        <fullName evidence="7">C3H1-type domain-containing protein</fullName>
    </recommendedName>
</protein>
<dbReference type="PROSITE" id="PS50103">
    <property type="entry name" value="ZF_C3H1"/>
    <property type="match status" value="1"/>
</dbReference>
<dbReference type="FunFam" id="4.10.1000.10:FF:000001">
    <property type="entry name" value="zinc finger CCCH domain-containing protein 15-like"/>
    <property type="match status" value="1"/>
</dbReference>
<keyword evidence="3 5" id="KW-0863">Zinc-finger</keyword>
<keyword evidence="2" id="KW-0677">Repeat</keyword>
<evidence type="ECO:0000256" key="4">
    <source>
        <dbReference type="ARBA" id="ARBA00022833"/>
    </source>
</evidence>
<dbReference type="Proteomes" id="UP001141552">
    <property type="component" value="Unassembled WGS sequence"/>
</dbReference>
<dbReference type="InterPro" id="IPR056866">
    <property type="entry name" value="Znf_WRKY19"/>
</dbReference>
<dbReference type="GO" id="GO:0008270">
    <property type="term" value="F:zinc ion binding"/>
    <property type="evidence" value="ECO:0007669"/>
    <property type="project" value="UniProtKB-KW"/>
</dbReference>
<feature type="region of interest" description="Disordered" evidence="6">
    <location>
        <begin position="690"/>
        <end position="727"/>
    </location>
</feature>
<accession>A0A9Q0FRX6</accession>
<evidence type="ECO:0000313" key="9">
    <source>
        <dbReference type="Proteomes" id="UP001141552"/>
    </source>
</evidence>
<feature type="region of interest" description="Disordered" evidence="6">
    <location>
        <begin position="585"/>
        <end position="605"/>
    </location>
</feature>
<dbReference type="SUPFAM" id="SSF90229">
    <property type="entry name" value="CCCH zinc finger"/>
    <property type="match status" value="1"/>
</dbReference>
<dbReference type="Pfam" id="PF00642">
    <property type="entry name" value="zf-CCCH"/>
    <property type="match status" value="1"/>
</dbReference>
<evidence type="ECO:0000259" key="7">
    <source>
        <dbReference type="PROSITE" id="PS50103"/>
    </source>
</evidence>
<keyword evidence="1 5" id="KW-0479">Metal-binding</keyword>
<proteinExistence type="predicted"/>
<name>A0A9Q0FRX6_9ROSI</name>
<feature type="compositionally biased region" description="Low complexity" evidence="6">
    <location>
        <begin position="914"/>
        <end position="923"/>
    </location>
</feature>
<feature type="domain" description="C3H1-type" evidence="7">
    <location>
        <begin position="773"/>
        <end position="801"/>
    </location>
</feature>
<dbReference type="OrthoDB" id="77038at2759"/>
<dbReference type="EMBL" id="JAKUCV010004074">
    <property type="protein sequence ID" value="KAJ4836575.1"/>
    <property type="molecule type" value="Genomic_DNA"/>
</dbReference>
<dbReference type="AlphaFoldDB" id="A0A9Q0FRX6"/>
<evidence type="ECO:0000256" key="6">
    <source>
        <dbReference type="SAM" id="MobiDB-lite"/>
    </source>
</evidence>
<dbReference type="InterPro" id="IPR000571">
    <property type="entry name" value="Znf_CCCH"/>
</dbReference>
<keyword evidence="9" id="KW-1185">Reference proteome</keyword>
<dbReference type="InterPro" id="IPR036855">
    <property type="entry name" value="Znf_CCCH_sf"/>
</dbReference>
<feature type="compositionally biased region" description="Low complexity" evidence="6">
    <location>
        <begin position="861"/>
        <end position="877"/>
    </location>
</feature>
<evidence type="ECO:0000313" key="8">
    <source>
        <dbReference type="EMBL" id="KAJ4836575.1"/>
    </source>
</evidence>
<feature type="compositionally biased region" description="Low complexity" evidence="6">
    <location>
        <begin position="690"/>
        <end position="699"/>
    </location>
</feature>
<reference evidence="8" key="1">
    <citation type="submission" date="2022-02" db="EMBL/GenBank/DDBJ databases">
        <authorList>
            <person name="Henning P.M."/>
            <person name="McCubbin A.G."/>
            <person name="Shore J.S."/>
        </authorList>
    </citation>
    <scope>NUCLEOTIDE SEQUENCE</scope>
    <source>
        <strain evidence="8">F60SS</strain>
        <tissue evidence="8">Leaves</tissue>
    </source>
</reference>
<dbReference type="Gene3D" id="4.10.1000.10">
    <property type="entry name" value="Zinc finger, CCCH-type"/>
    <property type="match status" value="1"/>
</dbReference>
<evidence type="ECO:0000256" key="1">
    <source>
        <dbReference type="ARBA" id="ARBA00022723"/>
    </source>
</evidence>
<keyword evidence="4 5" id="KW-0862">Zinc</keyword>
<dbReference type="SMART" id="SM00356">
    <property type="entry name" value="ZnF_C3H1"/>
    <property type="match status" value="1"/>
</dbReference>
<dbReference type="PANTHER" id="PTHR31827:SF1">
    <property type="entry name" value="EMB|CAB89363.1"/>
    <property type="match status" value="1"/>
</dbReference>
<feature type="zinc finger region" description="C3H1-type" evidence="5">
    <location>
        <begin position="773"/>
        <end position="801"/>
    </location>
</feature>
<evidence type="ECO:0000256" key="2">
    <source>
        <dbReference type="ARBA" id="ARBA00022737"/>
    </source>
</evidence>
<dbReference type="Pfam" id="PF24906">
    <property type="entry name" value="Zf_WRKY19"/>
    <property type="match status" value="6"/>
</dbReference>
<feature type="compositionally biased region" description="Low complexity" evidence="6">
    <location>
        <begin position="708"/>
        <end position="727"/>
    </location>
</feature>
<comment type="caution">
    <text evidence="8">The sequence shown here is derived from an EMBL/GenBank/DDBJ whole genome shotgun (WGS) entry which is preliminary data.</text>
</comment>
<gene>
    <name evidence="8" type="ORF">Tsubulata_035500</name>
</gene>
<evidence type="ECO:0000256" key="5">
    <source>
        <dbReference type="PROSITE-ProRule" id="PRU00723"/>
    </source>
</evidence>
<organism evidence="8 9">
    <name type="scientific">Turnera subulata</name>
    <dbReference type="NCBI Taxonomy" id="218843"/>
    <lineage>
        <taxon>Eukaryota</taxon>
        <taxon>Viridiplantae</taxon>
        <taxon>Streptophyta</taxon>
        <taxon>Embryophyta</taxon>
        <taxon>Tracheophyta</taxon>
        <taxon>Spermatophyta</taxon>
        <taxon>Magnoliopsida</taxon>
        <taxon>eudicotyledons</taxon>
        <taxon>Gunneridae</taxon>
        <taxon>Pentapetalae</taxon>
        <taxon>rosids</taxon>
        <taxon>fabids</taxon>
        <taxon>Malpighiales</taxon>
        <taxon>Passifloraceae</taxon>
        <taxon>Turnera</taxon>
    </lineage>
</organism>
<reference evidence="8" key="2">
    <citation type="journal article" date="2023" name="Plants (Basel)">
        <title>Annotation of the Turnera subulata (Passifloraceae) Draft Genome Reveals the S-Locus Evolved after the Divergence of Turneroideae from Passifloroideae in a Stepwise Manner.</title>
        <authorList>
            <person name="Henning P.M."/>
            <person name="Roalson E.H."/>
            <person name="Mir W."/>
            <person name="McCubbin A.G."/>
            <person name="Shore J.S."/>
        </authorList>
    </citation>
    <scope>NUCLEOTIDE SEQUENCE</scope>
    <source>
        <strain evidence="8">F60SS</strain>
    </source>
</reference>
<dbReference type="PANTHER" id="PTHR31827">
    <property type="entry name" value="EMB|CAB89363.1"/>
    <property type="match status" value="1"/>
</dbReference>
<evidence type="ECO:0000256" key="3">
    <source>
        <dbReference type="ARBA" id="ARBA00022771"/>
    </source>
</evidence>